<dbReference type="STRING" id="74649.A0A2P6SPJ2"/>
<dbReference type="SMART" id="SM00244">
    <property type="entry name" value="PHB"/>
    <property type="match status" value="1"/>
</dbReference>
<dbReference type="InterPro" id="IPR001972">
    <property type="entry name" value="Stomatin_HflK_fam"/>
</dbReference>
<name>A0A2P6SPJ2_ROSCH</name>
<dbReference type="GO" id="GO:0007005">
    <property type="term" value="P:mitochondrion organization"/>
    <property type="evidence" value="ECO:0007669"/>
    <property type="project" value="TreeGrafter"/>
</dbReference>
<dbReference type="SUPFAM" id="SSF117892">
    <property type="entry name" value="Band 7/SPFH domain"/>
    <property type="match status" value="1"/>
</dbReference>
<sequence length="412" mass="44667">MNNLIKLSSLNALRSLRHSQPSATATAALRTLTTSSSPLGNRSLVPAPSSSIVPGAQSFLGVRHFRGSINSDSKNHEIAPPINWGIRIVPERMAFVIERFGKYHTTLQSGIHFLIPFVDRIAFVHSLKEEVFNVPDQAAITQDNVRIQVDGVIYLKIEDPHLASYGSVRPFDAAIQLAQGIMRTAIAKLTLDNAFKERENLNDEIVRVVNEAATAYGLRCIRYVIRDITPPLAVRQSMEMQADAERKKRVKILVSEGERDAAINQAEGERRAAFLAAEGELAKADAASKGISLVSKSLMEAGGIEAAGLKVAEQYVIAFGNLAKQGTSTVFLPNDATGVSSMISQAISLYKRLGGDPTTGSTGGFKADTPSKESQHATKLIEETVDGDKASKFSLQNQKVPDELGFSLQNRK</sequence>
<evidence type="ECO:0000259" key="4">
    <source>
        <dbReference type="SMART" id="SM00244"/>
    </source>
</evidence>
<evidence type="ECO:0000313" key="5">
    <source>
        <dbReference type="EMBL" id="PRQ60614.1"/>
    </source>
</evidence>
<evidence type="ECO:0000256" key="3">
    <source>
        <dbReference type="ARBA" id="ARBA00023128"/>
    </source>
</evidence>
<keyword evidence="3" id="KW-0496">Mitochondrion</keyword>
<dbReference type="PANTHER" id="PTHR43327">
    <property type="entry name" value="STOMATIN-LIKE PROTEIN 2, MITOCHONDRIAL"/>
    <property type="match status" value="1"/>
</dbReference>
<dbReference type="OMA" id="AENPIFA"/>
<dbReference type="GO" id="GO:0005739">
    <property type="term" value="C:mitochondrion"/>
    <property type="evidence" value="ECO:0007669"/>
    <property type="project" value="UniProtKB-SubCell"/>
</dbReference>
<feature type="domain" description="Band 7" evidence="4">
    <location>
        <begin position="84"/>
        <end position="242"/>
    </location>
</feature>
<evidence type="ECO:0000313" key="6">
    <source>
        <dbReference type="Proteomes" id="UP000238479"/>
    </source>
</evidence>
<dbReference type="Gramene" id="PRQ60614">
    <property type="protein sequence ID" value="PRQ60614"/>
    <property type="gene ID" value="RchiOBHm_Chr1g0383201"/>
</dbReference>
<dbReference type="GO" id="GO:0016020">
    <property type="term" value="C:membrane"/>
    <property type="evidence" value="ECO:0007669"/>
    <property type="project" value="InterPro"/>
</dbReference>
<dbReference type="InterPro" id="IPR032435">
    <property type="entry name" value="STML2-like_C"/>
</dbReference>
<comment type="caution">
    <text evidence="5">The sequence shown here is derived from an EMBL/GenBank/DDBJ whole genome shotgun (WGS) entry which is preliminary data.</text>
</comment>
<dbReference type="AlphaFoldDB" id="A0A2P6SPJ2"/>
<dbReference type="EMBL" id="PDCK01000039">
    <property type="protein sequence ID" value="PRQ60614.1"/>
    <property type="molecule type" value="Genomic_DNA"/>
</dbReference>
<dbReference type="CDD" id="cd08829">
    <property type="entry name" value="SPFH_paraslipin"/>
    <property type="match status" value="1"/>
</dbReference>
<dbReference type="Gene3D" id="3.30.479.30">
    <property type="entry name" value="Band 7 domain"/>
    <property type="match status" value="1"/>
</dbReference>
<dbReference type="Proteomes" id="UP000238479">
    <property type="component" value="Chromosome 1"/>
</dbReference>
<protein>
    <submittedName>
        <fullName evidence="5">Putative Band 7 domain, Stomatin family, Band 7 extension</fullName>
    </submittedName>
</protein>
<dbReference type="OrthoDB" id="434619at2759"/>
<keyword evidence="6" id="KW-1185">Reference proteome</keyword>
<dbReference type="PRINTS" id="PR00721">
    <property type="entry name" value="STOMATIN"/>
</dbReference>
<evidence type="ECO:0000256" key="2">
    <source>
        <dbReference type="ARBA" id="ARBA00008164"/>
    </source>
</evidence>
<dbReference type="Pfam" id="PF16200">
    <property type="entry name" value="Band_7_C"/>
    <property type="match status" value="1"/>
</dbReference>
<reference evidence="5 6" key="1">
    <citation type="journal article" date="2018" name="Nat. Genet.">
        <title>The Rosa genome provides new insights in the design of modern roses.</title>
        <authorList>
            <person name="Bendahmane M."/>
        </authorList>
    </citation>
    <scope>NUCLEOTIDE SEQUENCE [LARGE SCALE GENOMIC DNA]</scope>
    <source>
        <strain evidence="6">cv. Old Blush</strain>
    </source>
</reference>
<comment type="subcellular location">
    <subcellularLocation>
        <location evidence="1">Mitochondrion</location>
    </subcellularLocation>
</comment>
<dbReference type="InterPro" id="IPR050710">
    <property type="entry name" value="Band7/mec-2_domain"/>
</dbReference>
<accession>A0A2P6SPJ2</accession>
<dbReference type="Pfam" id="PF01145">
    <property type="entry name" value="Band_7"/>
    <property type="match status" value="1"/>
</dbReference>
<dbReference type="InterPro" id="IPR036013">
    <property type="entry name" value="Band_7/SPFH_dom_sf"/>
</dbReference>
<proteinExistence type="inferred from homology"/>
<dbReference type="PANTHER" id="PTHR43327:SF10">
    <property type="entry name" value="STOMATIN-LIKE PROTEIN 2, MITOCHONDRIAL"/>
    <property type="match status" value="1"/>
</dbReference>
<gene>
    <name evidence="5" type="ORF">RchiOBHm_Chr1g0383201</name>
</gene>
<dbReference type="InterPro" id="IPR001107">
    <property type="entry name" value="Band_7"/>
</dbReference>
<comment type="similarity">
    <text evidence="2">Belongs to the band 7/mec-2 family.</text>
</comment>
<organism evidence="5 6">
    <name type="scientific">Rosa chinensis</name>
    <name type="common">China rose</name>
    <dbReference type="NCBI Taxonomy" id="74649"/>
    <lineage>
        <taxon>Eukaryota</taxon>
        <taxon>Viridiplantae</taxon>
        <taxon>Streptophyta</taxon>
        <taxon>Embryophyta</taxon>
        <taxon>Tracheophyta</taxon>
        <taxon>Spermatophyta</taxon>
        <taxon>Magnoliopsida</taxon>
        <taxon>eudicotyledons</taxon>
        <taxon>Gunneridae</taxon>
        <taxon>Pentapetalae</taxon>
        <taxon>rosids</taxon>
        <taxon>fabids</taxon>
        <taxon>Rosales</taxon>
        <taxon>Rosaceae</taxon>
        <taxon>Rosoideae</taxon>
        <taxon>Rosoideae incertae sedis</taxon>
        <taxon>Rosa</taxon>
    </lineage>
</organism>
<evidence type="ECO:0000256" key="1">
    <source>
        <dbReference type="ARBA" id="ARBA00004173"/>
    </source>
</evidence>